<comment type="similarity">
    <text evidence="1">Belongs to the clavaminate synthase family.</text>
</comment>
<evidence type="ECO:0008006" key="8">
    <source>
        <dbReference type="Google" id="ProtNLM"/>
    </source>
</evidence>
<dbReference type="RefSeq" id="WP_189205529.1">
    <property type="nucleotide sequence ID" value="NZ_BMQQ01000053.1"/>
</dbReference>
<evidence type="ECO:0000256" key="3">
    <source>
        <dbReference type="ARBA" id="ARBA00023002"/>
    </source>
</evidence>
<dbReference type="SUPFAM" id="SSF51197">
    <property type="entry name" value="Clavaminate synthase-like"/>
    <property type="match status" value="1"/>
</dbReference>
<feature type="binding site" evidence="5">
    <location>
        <position position="145"/>
    </location>
    <ligand>
        <name>Fe cation</name>
        <dbReference type="ChEBI" id="CHEBI:24875"/>
    </ligand>
</feature>
<dbReference type="GO" id="GO:0016491">
    <property type="term" value="F:oxidoreductase activity"/>
    <property type="evidence" value="ECO:0007669"/>
    <property type="project" value="UniProtKB-KW"/>
</dbReference>
<name>A0A918LXQ5_9ACTN</name>
<dbReference type="Gene3D" id="3.60.130.10">
    <property type="entry name" value="Clavaminate synthase-like"/>
    <property type="match status" value="1"/>
</dbReference>
<sequence>MGYESWPQYEVSDADIAQVNTLVTELEKAGCDPGLGLFHDGAWELLEGLPAGLRCFLEDFRREESAGACVVRGFPVDDVAVGPTPGSWSVAAASTSTRREELLLGLLARCLGEVFGWSGRQGGRMVQDVLPGRAHGGAVQREEWHTEDATHPYRCDYLALLGIRNPAAVPTTLASVRDVRLPAPLMRVLFEPRFQIASGAGPVAVLSGARDAPYLRIDPGVMGGAPGDRAARHALGALMAELERNRRDVVVDAGTLLVVDNYLAVHGRPAYPAGPGGSGRWLKKAHVTRDLRKSRAVRASAAGRVLLSG</sequence>
<organism evidence="6 7">
    <name type="scientific">Streptomyces purpureus</name>
    <dbReference type="NCBI Taxonomy" id="1951"/>
    <lineage>
        <taxon>Bacteria</taxon>
        <taxon>Bacillati</taxon>
        <taxon>Actinomycetota</taxon>
        <taxon>Actinomycetes</taxon>
        <taxon>Kitasatosporales</taxon>
        <taxon>Streptomycetaceae</taxon>
        <taxon>Streptomyces</taxon>
    </lineage>
</organism>
<dbReference type="AlphaFoldDB" id="A0A918LXQ5"/>
<evidence type="ECO:0000313" key="6">
    <source>
        <dbReference type="EMBL" id="GGT65663.1"/>
    </source>
</evidence>
<reference evidence="6" key="1">
    <citation type="journal article" date="2014" name="Int. J. Syst. Evol. Microbiol.">
        <title>Complete genome sequence of Corynebacterium casei LMG S-19264T (=DSM 44701T), isolated from a smear-ripened cheese.</title>
        <authorList>
            <consortium name="US DOE Joint Genome Institute (JGI-PGF)"/>
            <person name="Walter F."/>
            <person name="Albersmeier A."/>
            <person name="Kalinowski J."/>
            <person name="Ruckert C."/>
        </authorList>
    </citation>
    <scope>NUCLEOTIDE SEQUENCE</scope>
    <source>
        <strain evidence="6">JCM 3172</strain>
    </source>
</reference>
<dbReference type="InterPro" id="IPR042098">
    <property type="entry name" value="TauD-like_sf"/>
</dbReference>
<dbReference type="Proteomes" id="UP000619486">
    <property type="component" value="Unassembled WGS sequence"/>
</dbReference>
<keyword evidence="2 5" id="KW-0479">Metal-binding</keyword>
<evidence type="ECO:0000256" key="1">
    <source>
        <dbReference type="ARBA" id="ARBA00008425"/>
    </source>
</evidence>
<protein>
    <recommendedName>
        <fullName evidence="8">TauD/TfdA-like domain-containing protein</fullName>
    </recommendedName>
</protein>
<dbReference type="InterPro" id="IPR014503">
    <property type="entry name" value="Clavaminate_syn-like"/>
</dbReference>
<evidence type="ECO:0000256" key="2">
    <source>
        <dbReference type="ARBA" id="ARBA00022723"/>
    </source>
</evidence>
<keyword evidence="7" id="KW-1185">Reference proteome</keyword>
<gene>
    <name evidence="6" type="ORF">GCM10014713_68160</name>
</gene>
<dbReference type="PIRSF" id="PIRSF019543">
    <property type="entry name" value="Clavaminate_syn"/>
    <property type="match status" value="1"/>
</dbReference>
<evidence type="ECO:0000256" key="5">
    <source>
        <dbReference type="PIRSR" id="PIRSR019543-2"/>
    </source>
</evidence>
<keyword evidence="3" id="KW-0560">Oxidoreductase</keyword>
<comment type="caution">
    <text evidence="6">The sequence shown here is derived from an EMBL/GenBank/DDBJ whole genome shotgun (WGS) entry which is preliminary data.</text>
</comment>
<evidence type="ECO:0000313" key="7">
    <source>
        <dbReference type="Proteomes" id="UP000619486"/>
    </source>
</evidence>
<feature type="binding site" evidence="5">
    <location>
        <position position="147"/>
    </location>
    <ligand>
        <name>Fe cation</name>
        <dbReference type="ChEBI" id="CHEBI:24875"/>
    </ligand>
</feature>
<dbReference type="GO" id="GO:0005506">
    <property type="term" value="F:iron ion binding"/>
    <property type="evidence" value="ECO:0007669"/>
    <property type="project" value="InterPro"/>
</dbReference>
<reference evidence="6" key="2">
    <citation type="submission" date="2020-09" db="EMBL/GenBank/DDBJ databases">
        <authorList>
            <person name="Sun Q."/>
            <person name="Ohkuma M."/>
        </authorList>
    </citation>
    <scope>NUCLEOTIDE SEQUENCE</scope>
    <source>
        <strain evidence="6">JCM 3172</strain>
    </source>
</reference>
<proteinExistence type="inferred from homology"/>
<evidence type="ECO:0000256" key="4">
    <source>
        <dbReference type="ARBA" id="ARBA00023004"/>
    </source>
</evidence>
<keyword evidence="4 5" id="KW-0408">Iron</keyword>
<dbReference type="EMBL" id="BMQQ01000053">
    <property type="protein sequence ID" value="GGT65663.1"/>
    <property type="molecule type" value="Genomic_DNA"/>
</dbReference>
<accession>A0A918LXQ5</accession>